<gene>
    <name evidence="3" type="ORF">AU15_16305</name>
</gene>
<proteinExistence type="predicted"/>
<feature type="region of interest" description="Disordered" evidence="1">
    <location>
        <begin position="357"/>
        <end position="383"/>
    </location>
</feature>
<dbReference type="EMBL" id="CP007152">
    <property type="protein sequence ID" value="AHI32241.1"/>
    <property type="molecule type" value="Genomic_DNA"/>
</dbReference>
<keyword evidence="2" id="KW-0812">Transmembrane</keyword>
<dbReference type="KEGG" id="msr:AU15_16305"/>
<reference evidence="3 4" key="1">
    <citation type="journal article" date="2014" name="Genome Announc.">
        <title>Draft Genome Sequences of Marinobacter similis A3d10T and Marinobacter salarius R9SW1T.</title>
        <authorList>
            <person name="Ivanova E.P."/>
            <person name="Ng H.J."/>
            <person name="Webb H.K."/>
            <person name="Feng G."/>
            <person name="Oshima K."/>
            <person name="Hattori M."/>
            <person name="Ohkuma M."/>
            <person name="Sergeev A.F."/>
            <person name="Mikhailov V.V."/>
            <person name="Crawford R.J."/>
            <person name="Sawabe T."/>
        </authorList>
    </citation>
    <scope>NUCLEOTIDE SEQUENCE [LARGE SCALE GENOMIC DNA]</scope>
    <source>
        <strain evidence="4">A3d10 and R9SW1</strain>
    </source>
</reference>
<feature type="compositionally biased region" description="Low complexity" evidence="1">
    <location>
        <begin position="366"/>
        <end position="383"/>
    </location>
</feature>
<dbReference type="HOGENOM" id="CLU_041769_1_0_6"/>
<sequence>MPDSGKISMQAVRIVRQSLRLFGVLALMAAPAAAVTVTGLYSVEVPVAGSQPQELEQGYADGLSRVFVRVSGTRDVLRNEGVEELLANAESLLQSYQFLRSDTGNHRLRMSFGAVGVNRALASADAPVWGANRPLTLAWIAVEEGGRRTLVHQGSDSTGTGADEQWRRVFQDAAVDRGLPVGLPPARYRDDRELLSDIWGQFTSSVRRSSEDMEHDLMSLVRVSRSGSQWRAGWVFDGMGLDSTEQSVTADTPQALAAAVVGRWAEMFADRYAVAGSDVGESPQVDIVVHGVSNLKDYARVNGVLKNLSPVVDAGATRARKDQLTLRVAFSGEMEQLKQYIALDPRLVPLSDAEVSRMPTGDERQPGGQAQAQSVQQAPQGGIALAEQSTESAAASANPLFVYQPLLANEEESEQAFESLYQVLHYRWQPAPSSSRKTGNNIAVFGIRGVMS</sequence>
<dbReference type="Pfam" id="PF09839">
    <property type="entry name" value="DUF2066"/>
    <property type="match status" value="1"/>
</dbReference>
<dbReference type="AlphaFoldDB" id="W5YSX2"/>
<name>W5YSX2_9GAMM</name>
<organism evidence="3 4">
    <name type="scientific">Marinobacter salarius</name>
    <dbReference type="NCBI Taxonomy" id="1420917"/>
    <lineage>
        <taxon>Bacteria</taxon>
        <taxon>Pseudomonadati</taxon>
        <taxon>Pseudomonadota</taxon>
        <taxon>Gammaproteobacteria</taxon>
        <taxon>Pseudomonadales</taxon>
        <taxon>Marinobacteraceae</taxon>
        <taxon>Marinobacter</taxon>
    </lineage>
</organism>
<protein>
    <recommendedName>
        <fullName evidence="5">DUF2066 domain-containing protein</fullName>
    </recommendedName>
</protein>
<dbReference type="Proteomes" id="UP000035081">
    <property type="component" value="Chromosome"/>
</dbReference>
<evidence type="ECO:0000313" key="4">
    <source>
        <dbReference type="Proteomes" id="UP000035081"/>
    </source>
</evidence>
<evidence type="ECO:0008006" key="5">
    <source>
        <dbReference type="Google" id="ProtNLM"/>
    </source>
</evidence>
<keyword evidence="2" id="KW-1133">Transmembrane helix</keyword>
<feature type="transmembrane region" description="Helical" evidence="2">
    <location>
        <begin position="21"/>
        <end position="43"/>
    </location>
</feature>
<evidence type="ECO:0000256" key="1">
    <source>
        <dbReference type="SAM" id="MobiDB-lite"/>
    </source>
</evidence>
<dbReference type="InterPro" id="IPR018642">
    <property type="entry name" value="DUF2066"/>
</dbReference>
<accession>W5YSX2</accession>
<keyword evidence="2" id="KW-0472">Membrane</keyword>
<evidence type="ECO:0000313" key="3">
    <source>
        <dbReference type="EMBL" id="AHI32241.1"/>
    </source>
</evidence>
<evidence type="ECO:0000256" key="2">
    <source>
        <dbReference type="SAM" id="Phobius"/>
    </source>
</evidence>